<feature type="compositionally biased region" description="Basic and acidic residues" evidence="1">
    <location>
        <begin position="29"/>
        <end position="38"/>
    </location>
</feature>
<dbReference type="AlphaFoldDB" id="M2LKT6"/>
<sequence>MLMVWEFRMFHGLCNALWESEPANAAHQQPERLPEEGAFKQSLLRRNPLHDRAGSPMDDESRSSRMLHLYNDAAVTQ</sequence>
<gene>
    <name evidence="2" type="ORF">BAUCODRAFT_566002</name>
</gene>
<dbReference type="EMBL" id="KB445558">
    <property type="protein sequence ID" value="EMC94897.1"/>
    <property type="molecule type" value="Genomic_DNA"/>
</dbReference>
<dbReference type="Proteomes" id="UP000011761">
    <property type="component" value="Unassembled WGS sequence"/>
</dbReference>
<reference evidence="2 3" key="1">
    <citation type="journal article" date="2012" name="PLoS Pathog.">
        <title>Diverse lifestyles and strategies of plant pathogenesis encoded in the genomes of eighteen Dothideomycetes fungi.</title>
        <authorList>
            <person name="Ohm R.A."/>
            <person name="Feau N."/>
            <person name="Henrissat B."/>
            <person name="Schoch C.L."/>
            <person name="Horwitz B.A."/>
            <person name="Barry K.W."/>
            <person name="Condon B.J."/>
            <person name="Copeland A.C."/>
            <person name="Dhillon B."/>
            <person name="Glaser F."/>
            <person name="Hesse C.N."/>
            <person name="Kosti I."/>
            <person name="LaButti K."/>
            <person name="Lindquist E.A."/>
            <person name="Lucas S."/>
            <person name="Salamov A.A."/>
            <person name="Bradshaw R.E."/>
            <person name="Ciuffetti L."/>
            <person name="Hamelin R.C."/>
            <person name="Kema G.H.J."/>
            <person name="Lawrence C."/>
            <person name="Scott J.A."/>
            <person name="Spatafora J.W."/>
            <person name="Turgeon B.G."/>
            <person name="de Wit P.J.G.M."/>
            <person name="Zhong S."/>
            <person name="Goodwin S.B."/>
            <person name="Grigoriev I.V."/>
        </authorList>
    </citation>
    <scope>NUCLEOTIDE SEQUENCE [LARGE SCALE GENOMIC DNA]</scope>
    <source>
        <strain evidence="2 3">UAMH 10762</strain>
    </source>
</reference>
<feature type="compositionally biased region" description="Basic and acidic residues" evidence="1">
    <location>
        <begin position="48"/>
        <end position="63"/>
    </location>
</feature>
<keyword evidence="3" id="KW-1185">Reference proteome</keyword>
<proteinExistence type="predicted"/>
<feature type="region of interest" description="Disordered" evidence="1">
    <location>
        <begin position="22"/>
        <end position="77"/>
    </location>
</feature>
<accession>M2LKT6</accession>
<evidence type="ECO:0000313" key="3">
    <source>
        <dbReference type="Proteomes" id="UP000011761"/>
    </source>
</evidence>
<dbReference type="RefSeq" id="XP_007678543.1">
    <property type="nucleotide sequence ID" value="XM_007680353.1"/>
</dbReference>
<evidence type="ECO:0000313" key="2">
    <source>
        <dbReference type="EMBL" id="EMC94897.1"/>
    </source>
</evidence>
<protein>
    <submittedName>
        <fullName evidence="2">Uncharacterized protein</fullName>
    </submittedName>
</protein>
<dbReference type="GeneID" id="19115553"/>
<organism evidence="2 3">
    <name type="scientific">Baudoinia panamericana (strain UAMH 10762)</name>
    <name type="common">Angels' share fungus</name>
    <name type="synonym">Baudoinia compniacensis (strain UAMH 10762)</name>
    <dbReference type="NCBI Taxonomy" id="717646"/>
    <lineage>
        <taxon>Eukaryota</taxon>
        <taxon>Fungi</taxon>
        <taxon>Dikarya</taxon>
        <taxon>Ascomycota</taxon>
        <taxon>Pezizomycotina</taxon>
        <taxon>Dothideomycetes</taxon>
        <taxon>Dothideomycetidae</taxon>
        <taxon>Mycosphaerellales</taxon>
        <taxon>Teratosphaeriaceae</taxon>
        <taxon>Baudoinia</taxon>
    </lineage>
</organism>
<dbReference type="HOGENOM" id="CLU_2637705_0_0_1"/>
<dbReference type="KEGG" id="bcom:BAUCODRAFT_566002"/>
<evidence type="ECO:0000256" key="1">
    <source>
        <dbReference type="SAM" id="MobiDB-lite"/>
    </source>
</evidence>
<name>M2LKT6_BAUPA</name>